<feature type="region of interest" description="Disordered" evidence="1">
    <location>
        <begin position="143"/>
        <end position="180"/>
    </location>
</feature>
<proteinExistence type="predicted"/>
<organism evidence="4 5">
    <name type="scientific">Chitinophaga oryzae</name>
    <dbReference type="NCBI Taxonomy" id="2725414"/>
    <lineage>
        <taxon>Bacteria</taxon>
        <taxon>Pseudomonadati</taxon>
        <taxon>Bacteroidota</taxon>
        <taxon>Chitinophagia</taxon>
        <taxon>Chitinophagales</taxon>
        <taxon>Chitinophagaceae</taxon>
        <taxon>Chitinophaga</taxon>
    </lineage>
</organism>
<evidence type="ECO:0000313" key="5">
    <source>
        <dbReference type="Proteomes" id="UP000503144"/>
    </source>
</evidence>
<keyword evidence="2" id="KW-0472">Membrane</keyword>
<evidence type="ECO:0000313" key="4">
    <source>
        <dbReference type="EMBL" id="QJB40767.1"/>
    </source>
</evidence>
<reference evidence="4" key="1">
    <citation type="submission" date="2020-09" db="EMBL/GenBank/DDBJ databases">
        <authorList>
            <person name="Kittiwongwattana C."/>
        </authorList>
    </citation>
    <scope>NUCLEOTIDE SEQUENCE</scope>
    <source>
        <strain evidence="4">1303</strain>
    </source>
</reference>
<sequence length="412" mass="44087">MPDKHAHNKPAVSAELIRQYLAGELDDKAMHALERQALDDPFLADALEGYALHAPDQQVHQEDLADRLSRRVAQSQRSMAVVRPLYPRTAAAAAILLLLFTGGWFLFKTQNKAPEIAQADRASEVPVLDTSVPAPAPADAPEIAQLKPADSNDKKAAPAQQGEATALARTMEPAADISAKDERLVEKPLERRALKQSPPNAAFVVPAPAPAAIPPALAQSAPVITPTPAPVSAEKQQADIAAGRQDSVAVAYNNNKALEEVVLSGYGAARARKAAPVRNDSLTRNIPRDEQMSYALEGKVAGVNVDSETRRKGNKGRKPDTQPAPVNGRVAYEQYLLEHTANPGGFNGIVRIGFTVMPDSTLQDIKVIQSLNAACDAEAVRVVKEGPAWKPAADGKPANVTLEIIFRKKADQ</sequence>
<dbReference type="Proteomes" id="UP000503144">
    <property type="component" value="Chromosome"/>
</dbReference>
<keyword evidence="2" id="KW-0812">Transmembrane</keyword>
<keyword evidence="2" id="KW-1133">Transmembrane helix</keyword>
<keyword evidence="5" id="KW-1185">Reference proteome</keyword>
<feature type="transmembrane region" description="Helical" evidence="2">
    <location>
        <begin position="85"/>
        <end position="107"/>
    </location>
</feature>
<protein>
    <submittedName>
        <fullName evidence="4">Energy transducer TonB</fullName>
    </submittedName>
</protein>
<evidence type="ECO:0000256" key="2">
    <source>
        <dbReference type="SAM" id="Phobius"/>
    </source>
</evidence>
<name>A0ABX6LKY0_9BACT</name>
<dbReference type="InterPro" id="IPR037682">
    <property type="entry name" value="TonB_C"/>
</dbReference>
<dbReference type="SUPFAM" id="SSF74653">
    <property type="entry name" value="TolA/TonB C-terminal domain"/>
    <property type="match status" value="1"/>
</dbReference>
<evidence type="ECO:0000259" key="3">
    <source>
        <dbReference type="Pfam" id="PF03544"/>
    </source>
</evidence>
<dbReference type="Gene3D" id="3.30.1150.10">
    <property type="match status" value="1"/>
</dbReference>
<dbReference type="RefSeq" id="WP_168861682.1">
    <property type="nucleotide sequence ID" value="NZ_CP051204.2"/>
</dbReference>
<evidence type="ECO:0000256" key="1">
    <source>
        <dbReference type="SAM" id="MobiDB-lite"/>
    </source>
</evidence>
<accession>A0ABX6LKY0</accession>
<feature type="region of interest" description="Disordered" evidence="1">
    <location>
        <begin position="304"/>
        <end position="326"/>
    </location>
</feature>
<dbReference type="Pfam" id="PF03544">
    <property type="entry name" value="TonB_C"/>
    <property type="match status" value="1"/>
</dbReference>
<dbReference type="EMBL" id="CP051204">
    <property type="protein sequence ID" value="QJB40767.1"/>
    <property type="molecule type" value="Genomic_DNA"/>
</dbReference>
<feature type="domain" description="TonB C-terminal" evidence="3">
    <location>
        <begin position="345"/>
        <end position="406"/>
    </location>
</feature>
<gene>
    <name evidence="4" type="ORF">HF324_24185</name>
</gene>